<evidence type="ECO:0000313" key="1">
    <source>
        <dbReference type="EMBL" id="MDP5227105.1"/>
    </source>
</evidence>
<name>A0ABT9IPQ3_9MICC</name>
<comment type="caution">
    <text evidence="1">The sequence shown here is derived from an EMBL/GenBank/DDBJ whole genome shotgun (WGS) entry which is preliminary data.</text>
</comment>
<dbReference type="Proteomes" id="UP001232725">
    <property type="component" value="Unassembled WGS sequence"/>
</dbReference>
<organism evidence="1 2">
    <name type="scientific">Arthrobacter horti</name>
    <dbReference type="NCBI Taxonomy" id="3068273"/>
    <lineage>
        <taxon>Bacteria</taxon>
        <taxon>Bacillati</taxon>
        <taxon>Actinomycetota</taxon>
        <taxon>Actinomycetes</taxon>
        <taxon>Micrococcales</taxon>
        <taxon>Micrococcaceae</taxon>
        <taxon>Arthrobacter</taxon>
    </lineage>
</organism>
<gene>
    <name evidence="1" type="ORF">Q9R02_08080</name>
</gene>
<accession>A0ABT9IPQ3</accession>
<protein>
    <submittedName>
        <fullName evidence="1">Uncharacterized protein</fullName>
    </submittedName>
</protein>
<dbReference type="RefSeq" id="WP_305996156.1">
    <property type="nucleotide sequence ID" value="NZ_JAVALS010000004.1"/>
</dbReference>
<evidence type="ECO:0000313" key="2">
    <source>
        <dbReference type="Proteomes" id="UP001232725"/>
    </source>
</evidence>
<dbReference type="EMBL" id="JAVALS010000004">
    <property type="protein sequence ID" value="MDP5227105.1"/>
    <property type="molecule type" value="Genomic_DNA"/>
</dbReference>
<sequence>MFTSLTPGIPARRRFPLARLIGRVTAAARPAPGDDESRDRLLLAYAARQEAQAARRAVELARAQAQITIR</sequence>
<proteinExistence type="predicted"/>
<reference evidence="1 2" key="1">
    <citation type="submission" date="2023-08" db="EMBL/GenBank/DDBJ databases">
        <title>Arthrobacter horti sp. nov., isolated from forest soil.</title>
        <authorList>
            <person name="Park M."/>
        </authorList>
    </citation>
    <scope>NUCLEOTIDE SEQUENCE [LARGE SCALE GENOMIC DNA]</scope>
    <source>
        <strain evidence="1 2">YJM1</strain>
    </source>
</reference>
<keyword evidence="2" id="KW-1185">Reference proteome</keyword>